<proteinExistence type="predicted"/>
<protein>
    <submittedName>
        <fullName evidence="8">Nadh-ubiquinone oxidoreductase kDa subunit</fullName>
    </submittedName>
</protein>
<feature type="transmembrane region" description="Helical" evidence="7">
    <location>
        <begin position="20"/>
        <end position="38"/>
    </location>
</feature>
<dbReference type="GO" id="GO:0006120">
    <property type="term" value="P:mitochondrial electron transport, NADH to ubiquinone"/>
    <property type="evidence" value="ECO:0007669"/>
    <property type="project" value="InterPro"/>
</dbReference>
<evidence type="ECO:0000313" key="9">
    <source>
        <dbReference type="Proteomes" id="UP000037751"/>
    </source>
</evidence>
<evidence type="ECO:0000256" key="5">
    <source>
        <dbReference type="ARBA" id="ARBA00023128"/>
    </source>
</evidence>
<dbReference type="PANTHER" id="PTHR21382:SF1">
    <property type="entry name" value="NADH DEHYDROGENASE [UBIQUINONE] 1 ALPHA SUBCOMPLEX SUBUNIT 11"/>
    <property type="match status" value="1"/>
</dbReference>
<dbReference type="GeneID" id="28726494"/>
<dbReference type="STRING" id="77020.A0A0M9VNJ1"/>
<dbReference type="AlphaFoldDB" id="A0A0M9VNJ1"/>
<evidence type="ECO:0000256" key="7">
    <source>
        <dbReference type="SAM" id="Phobius"/>
    </source>
</evidence>
<evidence type="ECO:0000256" key="6">
    <source>
        <dbReference type="ARBA" id="ARBA00023136"/>
    </source>
</evidence>
<keyword evidence="4 7" id="KW-1133">Transmembrane helix</keyword>
<gene>
    <name evidence="8" type="ORF">Malapachy_0086</name>
</gene>
<dbReference type="OrthoDB" id="1913277at2759"/>
<keyword evidence="5" id="KW-0496">Mitochondrion</keyword>
<evidence type="ECO:0000256" key="2">
    <source>
        <dbReference type="ARBA" id="ARBA00022692"/>
    </source>
</evidence>
<organism evidence="8 9">
    <name type="scientific">Malassezia pachydermatis</name>
    <dbReference type="NCBI Taxonomy" id="77020"/>
    <lineage>
        <taxon>Eukaryota</taxon>
        <taxon>Fungi</taxon>
        <taxon>Dikarya</taxon>
        <taxon>Basidiomycota</taxon>
        <taxon>Ustilaginomycotina</taxon>
        <taxon>Malasseziomycetes</taxon>
        <taxon>Malasseziales</taxon>
        <taxon>Malasseziaceae</taxon>
        <taxon>Malassezia</taxon>
    </lineage>
</organism>
<feature type="transmembrane region" description="Helical" evidence="7">
    <location>
        <begin position="50"/>
        <end position="71"/>
    </location>
</feature>
<accession>A0A0M9VNJ1</accession>
<evidence type="ECO:0000256" key="1">
    <source>
        <dbReference type="ARBA" id="ARBA00004448"/>
    </source>
</evidence>
<keyword evidence="6 7" id="KW-0472">Membrane</keyword>
<keyword evidence="2 7" id="KW-0812">Transmembrane</keyword>
<evidence type="ECO:0000256" key="3">
    <source>
        <dbReference type="ARBA" id="ARBA00022792"/>
    </source>
</evidence>
<dbReference type="GO" id="GO:0045271">
    <property type="term" value="C:respiratory chain complex I"/>
    <property type="evidence" value="ECO:0007669"/>
    <property type="project" value="InterPro"/>
</dbReference>
<keyword evidence="9" id="KW-1185">Reference proteome</keyword>
<name>A0A0M9VNJ1_9BASI</name>
<dbReference type="RefSeq" id="XP_017991007.1">
    <property type="nucleotide sequence ID" value="XM_018134619.1"/>
</dbReference>
<dbReference type="InterPro" id="IPR039205">
    <property type="entry name" value="NDUFA11"/>
</dbReference>
<dbReference type="Pfam" id="PF02466">
    <property type="entry name" value="Tim17"/>
    <property type="match status" value="1"/>
</dbReference>
<comment type="subcellular location">
    <subcellularLocation>
        <location evidence="1">Mitochondrion inner membrane</location>
        <topology evidence="1">Multi-pass membrane protein</topology>
    </subcellularLocation>
</comment>
<dbReference type="VEuPathDB" id="FungiDB:Malapachy_0086"/>
<reference evidence="8 9" key="1">
    <citation type="submission" date="2015-07" db="EMBL/GenBank/DDBJ databases">
        <title>Draft Genome Sequence of Malassezia furfur CBS1878 and Malassezia pachydermatis CBS1879.</title>
        <authorList>
            <person name="Triana S."/>
            <person name="Ohm R."/>
            <person name="Gonzalez A."/>
            <person name="DeCock H."/>
            <person name="Restrepo S."/>
            <person name="Celis A."/>
        </authorList>
    </citation>
    <scope>NUCLEOTIDE SEQUENCE [LARGE SCALE GENOMIC DNA]</scope>
    <source>
        <strain evidence="8 9">CBS 1879</strain>
    </source>
</reference>
<dbReference type="EMBL" id="LGAV01000006">
    <property type="protein sequence ID" value="KOS13375.1"/>
    <property type="molecule type" value="Genomic_DNA"/>
</dbReference>
<evidence type="ECO:0000256" key="4">
    <source>
        <dbReference type="ARBA" id="ARBA00022989"/>
    </source>
</evidence>
<dbReference type="PANTHER" id="PTHR21382">
    <property type="entry name" value="NADH-UBIQUINONE OXIDOREDUCTASE SUBUNIT"/>
    <property type="match status" value="1"/>
</dbReference>
<keyword evidence="8" id="KW-0830">Ubiquinone</keyword>
<keyword evidence="3" id="KW-0999">Mitochondrion inner membrane</keyword>
<comment type="caution">
    <text evidence="8">The sequence shown here is derived from an EMBL/GenBank/DDBJ whole genome shotgun (WGS) entry which is preliminary data.</text>
</comment>
<dbReference type="Proteomes" id="UP000037751">
    <property type="component" value="Unassembled WGS sequence"/>
</dbReference>
<dbReference type="GO" id="GO:0005743">
    <property type="term" value="C:mitochondrial inner membrane"/>
    <property type="evidence" value="ECO:0007669"/>
    <property type="project" value="UniProtKB-SubCell"/>
</dbReference>
<evidence type="ECO:0000313" key="8">
    <source>
        <dbReference type="EMBL" id="KOS13375.1"/>
    </source>
</evidence>
<sequence length="168" mass="17318">MSESDAPQEFKVRQPINETFNAGAVSALVGLAVSAVQNSLQKHKAGAMGVFTRTGSTIALFTLVGGAFAYADAMVANYRQKEDGWNGASGGCAAGLVMGAATRSMPAMAGSCVGLGALVGTFQAAGNSLLNQAGIRPSVGEDKPDAESPLSIFAQERRQRFFKKPASE</sequence>